<keyword evidence="18" id="KW-1185">Reference proteome</keyword>
<dbReference type="InterPro" id="IPR050628">
    <property type="entry name" value="SNF2_RAD54_helicase_TF"/>
</dbReference>
<accession>A0A8T9B034</accession>
<dbReference type="SMART" id="SM00184">
    <property type="entry name" value="RING"/>
    <property type="match status" value="1"/>
</dbReference>
<feature type="compositionally biased region" description="Polar residues" evidence="12">
    <location>
        <begin position="75"/>
        <end position="89"/>
    </location>
</feature>
<dbReference type="InterPro" id="IPR036397">
    <property type="entry name" value="RNaseH_sf"/>
</dbReference>
<evidence type="ECO:0000256" key="6">
    <source>
        <dbReference type="ARBA" id="ARBA00022801"/>
    </source>
</evidence>
<evidence type="ECO:0000256" key="12">
    <source>
        <dbReference type="SAM" id="MobiDB-lite"/>
    </source>
</evidence>
<proteinExistence type="inferred from homology"/>
<evidence type="ECO:0000256" key="11">
    <source>
        <dbReference type="PROSITE-ProRule" id="PRU00042"/>
    </source>
</evidence>
<organism evidence="17 18">
    <name type="scientific">Lachnellula arida</name>
    <dbReference type="NCBI Taxonomy" id="1316785"/>
    <lineage>
        <taxon>Eukaryota</taxon>
        <taxon>Fungi</taxon>
        <taxon>Dikarya</taxon>
        <taxon>Ascomycota</taxon>
        <taxon>Pezizomycotina</taxon>
        <taxon>Leotiomycetes</taxon>
        <taxon>Helotiales</taxon>
        <taxon>Lachnaceae</taxon>
        <taxon>Lachnellula</taxon>
    </lineage>
</organism>
<keyword evidence="10" id="KW-0539">Nucleus</keyword>
<keyword evidence="7" id="KW-0347">Helicase</keyword>
<dbReference type="PANTHER" id="PTHR45626:SF11">
    <property type="entry name" value="FAMILY HELICASE, PUTATIVE (AFU_ORTHOLOGUE AFUA_5G06590)-RELATED"/>
    <property type="match status" value="1"/>
</dbReference>
<dbReference type="Gene3D" id="3.40.50.300">
    <property type="entry name" value="P-loop containing nucleotide triphosphate hydrolases"/>
    <property type="match status" value="1"/>
</dbReference>
<dbReference type="SMART" id="SM00451">
    <property type="entry name" value="ZnF_U1"/>
    <property type="match status" value="3"/>
</dbReference>
<dbReference type="GO" id="GO:0003676">
    <property type="term" value="F:nucleic acid binding"/>
    <property type="evidence" value="ECO:0007669"/>
    <property type="project" value="InterPro"/>
</dbReference>
<dbReference type="InterPro" id="IPR038718">
    <property type="entry name" value="SNF2-like_sf"/>
</dbReference>
<dbReference type="InterPro" id="IPR014905">
    <property type="entry name" value="HIRAN"/>
</dbReference>
<dbReference type="InterPro" id="IPR014001">
    <property type="entry name" value="Helicase_ATP-bd"/>
</dbReference>
<dbReference type="GO" id="GO:0005524">
    <property type="term" value="F:ATP binding"/>
    <property type="evidence" value="ECO:0007669"/>
    <property type="project" value="UniProtKB-KW"/>
</dbReference>
<feature type="domain" description="C2H2-type" evidence="14">
    <location>
        <begin position="3"/>
        <end position="31"/>
    </location>
</feature>
<dbReference type="Pfam" id="PF08797">
    <property type="entry name" value="HIRAN"/>
    <property type="match status" value="1"/>
</dbReference>
<dbReference type="InterPro" id="IPR049730">
    <property type="entry name" value="SNF2/RAD54-like_C"/>
</dbReference>
<dbReference type="InterPro" id="IPR000330">
    <property type="entry name" value="SNF2_N"/>
</dbReference>
<dbReference type="Proteomes" id="UP000469559">
    <property type="component" value="Unassembled WGS sequence"/>
</dbReference>
<dbReference type="InterPro" id="IPR003604">
    <property type="entry name" value="Matrin/U1-like-C_Znf_C2H2"/>
</dbReference>
<dbReference type="PROSITE" id="PS51192">
    <property type="entry name" value="HELICASE_ATP_BIND_1"/>
    <property type="match status" value="1"/>
</dbReference>
<dbReference type="CDD" id="cd06137">
    <property type="entry name" value="DEDDh_RNase"/>
    <property type="match status" value="1"/>
</dbReference>
<feature type="compositionally biased region" description="Low complexity" evidence="12">
    <location>
        <begin position="571"/>
        <end position="582"/>
    </location>
</feature>
<evidence type="ECO:0000256" key="3">
    <source>
        <dbReference type="ARBA" id="ARBA00022723"/>
    </source>
</evidence>
<dbReference type="Gene3D" id="3.30.70.2330">
    <property type="match status" value="1"/>
</dbReference>
<dbReference type="GO" id="GO:0006281">
    <property type="term" value="P:DNA repair"/>
    <property type="evidence" value="ECO:0007669"/>
    <property type="project" value="TreeGrafter"/>
</dbReference>
<evidence type="ECO:0000256" key="7">
    <source>
        <dbReference type="ARBA" id="ARBA00022806"/>
    </source>
</evidence>
<feature type="domain" description="Helicase ATP-binding" evidence="15">
    <location>
        <begin position="871"/>
        <end position="1045"/>
    </location>
</feature>
<dbReference type="SUPFAM" id="SSF52540">
    <property type="entry name" value="P-loop containing nucleoside triphosphate hydrolases"/>
    <property type="match status" value="2"/>
</dbReference>
<dbReference type="Pfam" id="PF00929">
    <property type="entry name" value="RNase_T"/>
    <property type="match status" value="1"/>
</dbReference>
<evidence type="ECO:0000256" key="5">
    <source>
        <dbReference type="ARBA" id="ARBA00022771"/>
    </source>
</evidence>
<dbReference type="PROSITE" id="PS51194">
    <property type="entry name" value="HELICASE_CTER"/>
    <property type="match status" value="1"/>
</dbReference>
<dbReference type="GO" id="GO:0016818">
    <property type="term" value="F:hydrolase activity, acting on acid anhydrides, in phosphorus-containing anhydrides"/>
    <property type="evidence" value="ECO:0007669"/>
    <property type="project" value="InterPro"/>
</dbReference>
<dbReference type="PANTHER" id="PTHR45626">
    <property type="entry name" value="TRANSCRIPTION TERMINATION FACTOR 2-RELATED"/>
    <property type="match status" value="1"/>
</dbReference>
<dbReference type="GO" id="GO:0008270">
    <property type="term" value="F:zinc ion binding"/>
    <property type="evidence" value="ECO:0007669"/>
    <property type="project" value="UniProtKB-KW"/>
</dbReference>
<dbReference type="SUPFAM" id="SSF53098">
    <property type="entry name" value="Ribonuclease H-like"/>
    <property type="match status" value="1"/>
</dbReference>
<dbReference type="GO" id="GO:0004386">
    <property type="term" value="F:helicase activity"/>
    <property type="evidence" value="ECO:0007669"/>
    <property type="project" value="UniProtKB-KW"/>
</dbReference>
<feature type="region of interest" description="Disordered" evidence="12">
    <location>
        <begin position="550"/>
        <end position="606"/>
    </location>
</feature>
<feature type="region of interest" description="Disordered" evidence="12">
    <location>
        <begin position="726"/>
        <end position="767"/>
    </location>
</feature>
<sequence>MSAYCKLCRRMFKEQRELDQHIQDSPAHKKPTQRPSQDDTTNKPAYCALCKRSFKGQKELDEHIQHSSAHKKPTQRPSQEHGTPIQPFTTNKSAYCELCRRSFKGQEPLEQHIRTSPAHKKPTPSQVKPAEPLHFLTATTRKHAQPPNAIASSSSAPQITKSATKTVPPAAESRWSVTPNSKSAAVLDALSAHCHPPMELEKNNFIVEKRKSKVENVPSIHPNATNGLTFGRLQNPNKPYKCCNTTGSGCLTLPSHDFQLPLRANKHIDYQQTPPASAKPKFRAVALDCEMAGIAGGTGEVIMLCATDYVTGAVLLNRYVNPSEKITQMRTSIHGISKSTLDDAISQGQALSGWKAARSELWKYIDDKTILVGHALGHDLDGLRMIHPRVVDSGILSRNEVGVHYLQWGLPTLCSELLNVEIRKNKGAIHDCLEDVLATREVVLFCTQNKEAFRSWGEAKKGEEMRLKKEREIARREKESKEASKKAKTDKAKVQGGSNRNTSFDSDDEDDEILRWSDIAEDMGWPHPDTGYDPWRIMSNLGKRSAGFIDLTSDDENTTPQRKQARATINQPSGSRPQSSQSMNGRGSWADPDEEDEVLDLSQDADEGSGWTCIGAIDGKIVGVRYYNGYATPGEQVMIRREPSNPYDPNAIRVNNVHVTQIGHLPRNIASKLAPYMDSRAIVMEGVIAGEKGTYDCPILLKVFGPAEPVARAQLEARMKADRVPLKKRNVAAPKKPVQYLPPPKKQTGYSGSSQASSSQASSQPEPVIEPAIELSIRDFVDNSERFNPREAAKIVEAWGAGESALAKMPMADQPNGLKSILLPYQRQGLAWMLEKENPVLPAVGSKDIVQLWKRAGKNDFQNIATNYKTSIAPTLSRGGILADDMGLGKTLQVISTILEGGPGTTLIVAPVGVMSNWSSQIERHVKKENALKVLMYHGSSRKRLTQQEFAEYDVVVTSYGLVGSECMPKGSKSSPVKTPTKDGLFSMNWRRVVLDEGHQIRNAATRYAVATTTLLATSKWVLTGTPIVNTIKDLYSMIKYMGITGGLERMELFNSILTRPLAAGDPNAELILQSFMRTMCLRRRKDMAFVDLKLPEKSEYVHRIAFRNDEKEKYEAIESEAKGMVKIFNEQPNKKGLNAYRHLLEILLRLRQVCSHWKLCEKRVTDLMAFMESDGAVALTKENRAALQAVLQLSIDSQEECSICLEDLHNPVITACKHAFGQECIERTIELQHKCPMCRAELADKDCLVHAAVEEKVAEDPEIDVNTKSSKTEALMSILTASRRDPKSKVVIFSQWTSFLNIIQHQLNEANMKFARIDGTMPAHVRDAGMSALENDPDCRILLASLSVCSVGLNLVAADTVILADSWWAPAIEDQAVDRVHRLGQTRPCTVWRLVMEDSIEERVLAIQAEKRKLVGKAFQEKAKGGKAKTTGMSDIMKLLA</sequence>
<feature type="compositionally biased region" description="Low complexity" evidence="12">
    <location>
        <begin position="145"/>
        <end position="159"/>
    </location>
</feature>
<evidence type="ECO:0000256" key="9">
    <source>
        <dbReference type="ARBA" id="ARBA00022840"/>
    </source>
</evidence>
<dbReference type="GO" id="GO:0005634">
    <property type="term" value="C:nucleus"/>
    <property type="evidence" value="ECO:0007669"/>
    <property type="project" value="UniProtKB-SubCell"/>
</dbReference>
<dbReference type="SMART" id="SM00355">
    <property type="entry name" value="ZnF_C2H2"/>
    <property type="match status" value="3"/>
</dbReference>
<dbReference type="InterPro" id="IPR012337">
    <property type="entry name" value="RNaseH-like_sf"/>
</dbReference>
<keyword evidence="3" id="KW-0479">Metal-binding</keyword>
<dbReference type="InterPro" id="IPR001650">
    <property type="entry name" value="Helicase_C-like"/>
</dbReference>
<feature type="region of interest" description="Disordered" evidence="12">
    <location>
        <begin position="144"/>
        <end position="176"/>
    </location>
</feature>
<feature type="domain" description="RING-type" evidence="13">
    <location>
        <begin position="1202"/>
        <end position="1240"/>
    </location>
</feature>
<dbReference type="PROSITE" id="PS50157">
    <property type="entry name" value="ZINC_FINGER_C2H2_2"/>
    <property type="match status" value="3"/>
</dbReference>
<feature type="compositionally biased region" description="Acidic residues" evidence="12">
    <location>
        <begin position="591"/>
        <end position="606"/>
    </location>
</feature>
<keyword evidence="9" id="KW-0067">ATP-binding</keyword>
<feature type="region of interest" description="Disordered" evidence="12">
    <location>
        <begin position="59"/>
        <end position="89"/>
    </location>
</feature>
<reference evidence="17 18" key="1">
    <citation type="submission" date="2018-05" db="EMBL/GenBank/DDBJ databases">
        <title>Whole genome sequencing for identification of molecular markers to develop diagnostic detection tools for the regulated plant pathogen Lachnellula willkommii.</title>
        <authorList>
            <person name="Giroux E."/>
            <person name="Bilodeau G."/>
        </authorList>
    </citation>
    <scope>NUCLEOTIDE SEQUENCE [LARGE SCALE GENOMIC DNA]</scope>
    <source>
        <strain evidence="17 18">CBS 203.66</strain>
    </source>
</reference>
<dbReference type="SUPFAM" id="SSF57850">
    <property type="entry name" value="RING/U-box"/>
    <property type="match status" value="1"/>
</dbReference>
<evidence type="ECO:0000259" key="13">
    <source>
        <dbReference type="PROSITE" id="PS50089"/>
    </source>
</evidence>
<dbReference type="Pfam" id="PF00271">
    <property type="entry name" value="Helicase_C"/>
    <property type="match status" value="1"/>
</dbReference>
<dbReference type="SMART" id="SM00479">
    <property type="entry name" value="EXOIII"/>
    <property type="match status" value="1"/>
</dbReference>
<comment type="subcellular location">
    <subcellularLocation>
        <location evidence="1">Nucleus</location>
    </subcellularLocation>
</comment>
<dbReference type="SMART" id="SM00490">
    <property type="entry name" value="HELICc"/>
    <property type="match status" value="1"/>
</dbReference>
<dbReference type="CDD" id="cd18793">
    <property type="entry name" value="SF2_C_SNF"/>
    <property type="match status" value="1"/>
</dbReference>
<feature type="domain" description="C2H2-type" evidence="14">
    <location>
        <begin position="94"/>
        <end position="124"/>
    </location>
</feature>
<name>A0A8T9B034_9HELO</name>
<dbReference type="Gene3D" id="3.30.420.10">
    <property type="entry name" value="Ribonuclease H-like superfamily/Ribonuclease H"/>
    <property type="match status" value="1"/>
</dbReference>
<dbReference type="PROSITE" id="PS50089">
    <property type="entry name" value="ZF_RING_2"/>
    <property type="match status" value="1"/>
</dbReference>
<dbReference type="Gene3D" id="3.40.50.10810">
    <property type="entry name" value="Tandem AAA-ATPase domain"/>
    <property type="match status" value="1"/>
</dbReference>
<dbReference type="Pfam" id="PF13923">
    <property type="entry name" value="zf-C3HC4_2"/>
    <property type="match status" value="1"/>
</dbReference>
<gene>
    <name evidence="17" type="primary">RAD5A_0</name>
    <name evidence="17" type="ORF">LARI1_G009119</name>
</gene>
<dbReference type="OrthoDB" id="448448at2759"/>
<evidence type="ECO:0000256" key="1">
    <source>
        <dbReference type="ARBA" id="ARBA00004123"/>
    </source>
</evidence>
<evidence type="ECO:0000256" key="2">
    <source>
        <dbReference type="ARBA" id="ARBA00007025"/>
    </source>
</evidence>
<evidence type="ECO:0000256" key="4">
    <source>
        <dbReference type="ARBA" id="ARBA00022741"/>
    </source>
</evidence>
<dbReference type="SMART" id="SM00910">
    <property type="entry name" value="HIRAN"/>
    <property type="match status" value="1"/>
</dbReference>
<keyword evidence="4" id="KW-0547">Nucleotide-binding</keyword>
<keyword evidence="6" id="KW-0378">Hydrolase</keyword>
<keyword evidence="5 11" id="KW-0863">Zinc-finger</keyword>
<feature type="compositionally biased region" description="Polar residues" evidence="12">
    <location>
        <begin position="558"/>
        <end position="570"/>
    </location>
</feature>
<protein>
    <submittedName>
        <fullName evidence="17">DNA repair protein RAD5A</fullName>
    </submittedName>
</protein>
<keyword evidence="8" id="KW-0862">Zinc</keyword>
<feature type="compositionally biased region" description="Basic and acidic residues" evidence="12">
    <location>
        <begin position="464"/>
        <end position="493"/>
    </location>
</feature>
<dbReference type="InterPro" id="IPR027417">
    <property type="entry name" value="P-loop_NTPase"/>
</dbReference>
<evidence type="ECO:0000256" key="10">
    <source>
        <dbReference type="ARBA" id="ARBA00023242"/>
    </source>
</evidence>
<evidence type="ECO:0000313" key="17">
    <source>
        <dbReference type="EMBL" id="TVY12947.1"/>
    </source>
</evidence>
<dbReference type="InterPro" id="IPR013087">
    <property type="entry name" value="Znf_C2H2_type"/>
</dbReference>
<feature type="compositionally biased region" description="Low complexity" evidence="12">
    <location>
        <begin position="751"/>
        <end position="764"/>
    </location>
</feature>
<evidence type="ECO:0000259" key="15">
    <source>
        <dbReference type="PROSITE" id="PS51192"/>
    </source>
</evidence>
<dbReference type="Gene3D" id="3.30.160.60">
    <property type="entry name" value="Classic Zinc Finger"/>
    <property type="match status" value="1"/>
</dbReference>
<feature type="domain" description="C2H2-type" evidence="14">
    <location>
        <begin position="45"/>
        <end position="73"/>
    </location>
</feature>
<comment type="similarity">
    <text evidence="2">Belongs to the SNF2/RAD54 helicase family.</text>
</comment>
<evidence type="ECO:0000259" key="16">
    <source>
        <dbReference type="PROSITE" id="PS51194"/>
    </source>
</evidence>
<dbReference type="Pfam" id="PF12874">
    <property type="entry name" value="zf-met"/>
    <property type="match status" value="2"/>
</dbReference>
<dbReference type="InterPro" id="IPR013520">
    <property type="entry name" value="Ribonucl_H"/>
</dbReference>
<dbReference type="Gene3D" id="3.30.40.10">
    <property type="entry name" value="Zinc/RING finger domain, C3HC4 (zinc finger)"/>
    <property type="match status" value="1"/>
</dbReference>
<evidence type="ECO:0000259" key="14">
    <source>
        <dbReference type="PROSITE" id="PS50157"/>
    </source>
</evidence>
<evidence type="ECO:0000256" key="8">
    <source>
        <dbReference type="ARBA" id="ARBA00022833"/>
    </source>
</evidence>
<dbReference type="InterPro" id="IPR001841">
    <property type="entry name" value="Znf_RING"/>
</dbReference>
<feature type="region of interest" description="Disordered" evidence="12">
    <location>
        <begin position="464"/>
        <end position="509"/>
    </location>
</feature>
<feature type="domain" description="Helicase C-terminal" evidence="16">
    <location>
        <begin position="1272"/>
        <end position="1438"/>
    </location>
</feature>
<evidence type="ECO:0000313" key="18">
    <source>
        <dbReference type="Proteomes" id="UP000469559"/>
    </source>
</evidence>
<dbReference type="Pfam" id="PF00176">
    <property type="entry name" value="SNF2-rel_dom"/>
    <property type="match status" value="1"/>
</dbReference>
<dbReference type="EMBL" id="QGMF01001191">
    <property type="protein sequence ID" value="TVY12947.1"/>
    <property type="molecule type" value="Genomic_DNA"/>
</dbReference>
<dbReference type="InterPro" id="IPR013083">
    <property type="entry name" value="Znf_RING/FYVE/PHD"/>
</dbReference>
<comment type="caution">
    <text evidence="17">The sequence shown here is derived from an EMBL/GenBank/DDBJ whole genome shotgun (WGS) entry which is preliminary data.</text>
</comment>
<dbReference type="GO" id="GO:0008094">
    <property type="term" value="F:ATP-dependent activity, acting on DNA"/>
    <property type="evidence" value="ECO:0007669"/>
    <property type="project" value="TreeGrafter"/>
</dbReference>
<dbReference type="SMART" id="SM00487">
    <property type="entry name" value="DEXDc"/>
    <property type="match status" value="1"/>
</dbReference>
<feature type="region of interest" description="Disordered" evidence="12">
    <location>
        <begin position="17"/>
        <end position="43"/>
    </location>
</feature>